<evidence type="ECO:0000256" key="1">
    <source>
        <dbReference type="SAM" id="MobiDB-lite"/>
    </source>
</evidence>
<accession>A0A1I7ZHE6</accession>
<proteinExistence type="predicted"/>
<feature type="region of interest" description="Disordered" evidence="1">
    <location>
        <begin position="1"/>
        <end position="38"/>
    </location>
</feature>
<evidence type="ECO:0000313" key="3">
    <source>
        <dbReference type="WBParaSite" id="L893_g2623.t1"/>
    </source>
</evidence>
<dbReference type="WBParaSite" id="L893_g2623.t1">
    <property type="protein sequence ID" value="L893_g2623.t1"/>
    <property type="gene ID" value="L893_g2623"/>
</dbReference>
<evidence type="ECO:0000313" key="2">
    <source>
        <dbReference type="Proteomes" id="UP000095287"/>
    </source>
</evidence>
<sequence>MCPLARERHRQHEEHNQPTDRHHVDRSRDRGGQLTDGRRLVRSLQKETVSVSYLHFVIRCWPCVLPEDCIFFVCSPVEEG</sequence>
<feature type="compositionally biased region" description="Basic and acidic residues" evidence="1">
    <location>
        <begin position="10"/>
        <end position="38"/>
    </location>
</feature>
<dbReference type="AlphaFoldDB" id="A0A1I7ZHE6"/>
<keyword evidence="2" id="KW-1185">Reference proteome</keyword>
<protein>
    <submittedName>
        <fullName evidence="3">Uncharacterized protein</fullName>
    </submittedName>
</protein>
<reference evidence="3" key="1">
    <citation type="submission" date="2016-11" db="UniProtKB">
        <authorList>
            <consortium name="WormBaseParasite"/>
        </authorList>
    </citation>
    <scope>IDENTIFICATION</scope>
</reference>
<name>A0A1I7ZHE6_9BILA</name>
<organism evidence="2 3">
    <name type="scientific">Steinernema glaseri</name>
    <dbReference type="NCBI Taxonomy" id="37863"/>
    <lineage>
        <taxon>Eukaryota</taxon>
        <taxon>Metazoa</taxon>
        <taxon>Ecdysozoa</taxon>
        <taxon>Nematoda</taxon>
        <taxon>Chromadorea</taxon>
        <taxon>Rhabditida</taxon>
        <taxon>Tylenchina</taxon>
        <taxon>Panagrolaimomorpha</taxon>
        <taxon>Strongyloidoidea</taxon>
        <taxon>Steinernematidae</taxon>
        <taxon>Steinernema</taxon>
    </lineage>
</organism>
<dbReference type="Proteomes" id="UP000095287">
    <property type="component" value="Unplaced"/>
</dbReference>